<dbReference type="Pfam" id="PF12833">
    <property type="entry name" value="HTH_18"/>
    <property type="match status" value="1"/>
</dbReference>
<keyword evidence="5" id="KW-0472">Membrane</keyword>
<dbReference type="GO" id="GO:0043565">
    <property type="term" value="F:sequence-specific DNA binding"/>
    <property type="evidence" value="ECO:0007669"/>
    <property type="project" value="InterPro"/>
</dbReference>
<dbReference type="GO" id="GO:0003700">
    <property type="term" value="F:DNA-binding transcription factor activity"/>
    <property type="evidence" value="ECO:0007669"/>
    <property type="project" value="InterPro"/>
</dbReference>
<reference evidence="7 8" key="1">
    <citation type="submission" date="2021-05" db="EMBL/GenBank/DDBJ databases">
        <title>Novel Bacillus species.</title>
        <authorList>
            <person name="Liu G."/>
        </authorList>
    </citation>
    <scope>NUCLEOTIDE SEQUENCE [LARGE SCALE GENOMIC DNA]</scope>
    <source>
        <strain evidence="7 8">FJAT-49682</strain>
    </source>
</reference>
<accession>A0A942UPN3</accession>
<dbReference type="Gene3D" id="3.30.450.20">
    <property type="entry name" value="PAS domain"/>
    <property type="match status" value="1"/>
</dbReference>
<evidence type="ECO:0000259" key="6">
    <source>
        <dbReference type="PROSITE" id="PS01124"/>
    </source>
</evidence>
<dbReference type="InterPro" id="IPR018060">
    <property type="entry name" value="HTH_AraC"/>
</dbReference>
<feature type="transmembrane region" description="Helical" evidence="5">
    <location>
        <begin position="12"/>
        <end position="31"/>
    </location>
</feature>
<dbReference type="AlphaFoldDB" id="A0A942UPN3"/>
<evidence type="ECO:0000256" key="5">
    <source>
        <dbReference type="SAM" id="Phobius"/>
    </source>
</evidence>
<dbReference type="Proteomes" id="UP000676456">
    <property type="component" value="Unassembled WGS sequence"/>
</dbReference>
<dbReference type="SMART" id="SM00342">
    <property type="entry name" value="HTH_ARAC"/>
    <property type="match status" value="1"/>
</dbReference>
<keyword evidence="5" id="KW-0812">Transmembrane</keyword>
<dbReference type="EMBL" id="JAGYPN010000002">
    <property type="protein sequence ID" value="MBS4223247.1"/>
    <property type="molecule type" value="Genomic_DNA"/>
</dbReference>
<dbReference type="PANTHER" id="PTHR47504">
    <property type="entry name" value="RIGHT ORIGIN-BINDING PROTEIN"/>
    <property type="match status" value="1"/>
</dbReference>
<dbReference type="InterPro" id="IPR009057">
    <property type="entry name" value="Homeodomain-like_sf"/>
</dbReference>
<feature type="coiled-coil region" evidence="4">
    <location>
        <begin position="622"/>
        <end position="649"/>
    </location>
</feature>
<keyword evidence="5" id="KW-1133">Transmembrane helix</keyword>
<evidence type="ECO:0000256" key="3">
    <source>
        <dbReference type="ARBA" id="ARBA00023163"/>
    </source>
</evidence>
<evidence type="ECO:0000313" key="8">
    <source>
        <dbReference type="Proteomes" id="UP000676456"/>
    </source>
</evidence>
<organism evidence="7 8">
    <name type="scientific">Lederbergia citrea</name>
    <dbReference type="NCBI Taxonomy" id="2833581"/>
    <lineage>
        <taxon>Bacteria</taxon>
        <taxon>Bacillati</taxon>
        <taxon>Bacillota</taxon>
        <taxon>Bacilli</taxon>
        <taxon>Bacillales</taxon>
        <taxon>Bacillaceae</taxon>
        <taxon>Lederbergia</taxon>
    </lineage>
</organism>
<dbReference type="CDD" id="cd18774">
    <property type="entry name" value="PDC2_HK_sensor"/>
    <property type="match status" value="1"/>
</dbReference>
<feature type="domain" description="HTH araC/xylS-type" evidence="6">
    <location>
        <begin position="660"/>
        <end position="759"/>
    </location>
</feature>
<dbReference type="Gene3D" id="1.10.10.60">
    <property type="entry name" value="Homeodomain-like"/>
    <property type="match status" value="2"/>
</dbReference>
<dbReference type="RefSeq" id="WP_213098277.1">
    <property type="nucleotide sequence ID" value="NZ_JAGYPK010000002.1"/>
</dbReference>
<evidence type="ECO:0000256" key="4">
    <source>
        <dbReference type="SAM" id="Coils"/>
    </source>
</evidence>
<sequence length="769" mass="89431">MKMPKIVRRFMFSYLLVFAVPLITGIIIYQVSYNMAKSKSIQTSKMVLNQSKDILDRRMIEVDRLTRLLATNENLNRLLNSSDTDQHTRLLEMRKLSQDLSVLSQSNNMLKDIYIYLKDQNIIISPGSTYYRIEHFYENNKYVNLDFEQWTNMLKNGNRTVLPLQTIGKSYEQFDAISSIYPIPYNAIQEVKGVAVVVINENNLLELFDRITDGYSGWAYIVDSNDNLLAKTGIDRISTETMNIIRASKKGATNFYANDDLVISTLSNSDEWTIVAGIPKDKILVEANRIKTTTITVALLTVLVGLSICFLLSYRNSAPINRILKYLKQEESETNLSYKNEFAFLEGNISQLVNTNRSLRVEIEEQKPLLKSAVINRLLRGEFSIDEEIEEAMKQAEFYFPGNNVTGNVTILSISGYEIVEKGEEMVAGHALRIIIKTFMADKKMPFLVTDMSHNKLVLIHIFPYEKMDQIYFHHEQYLIEIFNHVQFTYKLPITFGVGDVFTKYKEISRSFREADDALNYAHLMGNHTKIIHYQDVESKKSFFYYPLDIEIRLMNALKVGLHEEVCHLMDEVFDRNLKEKELSTEMVLCLIQEMKATFLKELQANTFTYDHLKNEMKHLYAARLEDGIENIKKRFSDLSEKHSDLLQKRKKEVDEQLVKEVMTFIELNYSDPNMGVTMICDYVKRSEKFLSRLFKENTGFYVSEFLERYRLENAEKLLSTTEKTIDEIATLSGYNSAHTFRRAFKRIYDLTPNQCRKYTSDKIPEITS</sequence>
<keyword evidence="4" id="KW-0175">Coiled coil</keyword>
<dbReference type="PANTHER" id="PTHR47504:SF6">
    <property type="entry name" value="ARAC-FAMILY TRANSCRIPTIONAL REGULATOR"/>
    <property type="match status" value="1"/>
</dbReference>
<keyword evidence="3" id="KW-0804">Transcription</keyword>
<dbReference type="InterPro" id="IPR018062">
    <property type="entry name" value="HTH_AraC-typ_CS"/>
</dbReference>
<feature type="transmembrane region" description="Helical" evidence="5">
    <location>
        <begin position="295"/>
        <end position="314"/>
    </location>
</feature>
<dbReference type="PROSITE" id="PS00041">
    <property type="entry name" value="HTH_ARAC_FAMILY_1"/>
    <property type="match status" value="1"/>
</dbReference>
<comment type="caution">
    <text evidence="7">The sequence shown here is derived from an EMBL/GenBank/DDBJ whole genome shotgun (WGS) entry which is preliminary data.</text>
</comment>
<keyword evidence="1" id="KW-0805">Transcription regulation</keyword>
<dbReference type="PROSITE" id="PS01124">
    <property type="entry name" value="HTH_ARAC_FAMILY_2"/>
    <property type="match status" value="1"/>
</dbReference>
<keyword evidence="8" id="KW-1185">Reference proteome</keyword>
<name>A0A942UPN3_9BACI</name>
<proteinExistence type="predicted"/>
<evidence type="ECO:0000256" key="2">
    <source>
        <dbReference type="ARBA" id="ARBA00023125"/>
    </source>
</evidence>
<dbReference type="InterPro" id="IPR050959">
    <property type="entry name" value="MarA-like"/>
</dbReference>
<protein>
    <submittedName>
        <fullName evidence="7">Helix-turn-helix domain-containing protein</fullName>
    </submittedName>
</protein>
<evidence type="ECO:0000313" key="7">
    <source>
        <dbReference type="EMBL" id="MBS4223247.1"/>
    </source>
</evidence>
<dbReference type="SUPFAM" id="SSF46689">
    <property type="entry name" value="Homeodomain-like"/>
    <property type="match status" value="1"/>
</dbReference>
<keyword evidence="2" id="KW-0238">DNA-binding</keyword>
<evidence type="ECO:0000256" key="1">
    <source>
        <dbReference type="ARBA" id="ARBA00023015"/>
    </source>
</evidence>
<gene>
    <name evidence="7" type="ORF">KHA91_10875</name>
</gene>